<evidence type="ECO:0000256" key="3">
    <source>
        <dbReference type="HAMAP-Rule" id="MF_03014"/>
    </source>
</evidence>
<dbReference type="InterPro" id="IPR049492">
    <property type="entry name" value="BD-FAE-like_dom"/>
</dbReference>
<evidence type="ECO:0000313" key="6">
    <source>
        <dbReference type="Proteomes" id="UP000001064"/>
    </source>
</evidence>
<feature type="active site" evidence="3">
    <location>
        <position position="262"/>
    </location>
</feature>
<reference evidence="6" key="1">
    <citation type="journal article" date="2011" name="Genome Biol.">
        <title>Comparative genomics of the social amoebae Dictyostelium discoideum and Dictyostelium purpureum.</title>
        <authorList>
            <consortium name="US DOE Joint Genome Institute (JGI-PGF)"/>
            <person name="Sucgang R."/>
            <person name="Kuo A."/>
            <person name="Tian X."/>
            <person name="Salerno W."/>
            <person name="Parikh A."/>
            <person name="Feasley C.L."/>
            <person name="Dalin E."/>
            <person name="Tu H."/>
            <person name="Huang E."/>
            <person name="Barry K."/>
            <person name="Lindquist E."/>
            <person name="Shapiro H."/>
            <person name="Bruce D."/>
            <person name="Schmutz J."/>
            <person name="Salamov A."/>
            <person name="Fey P."/>
            <person name="Gaudet P."/>
            <person name="Anjard C."/>
            <person name="Babu M.M."/>
            <person name="Basu S."/>
            <person name="Bushmanova Y."/>
            <person name="van der Wel H."/>
            <person name="Katoh-Kurasawa M."/>
            <person name="Dinh C."/>
            <person name="Coutinho P.M."/>
            <person name="Saito T."/>
            <person name="Elias M."/>
            <person name="Schaap P."/>
            <person name="Kay R.R."/>
            <person name="Henrissat B."/>
            <person name="Eichinger L."/>
            <person name="Rivero F."/>
            <person name="Putnam N.H."/>
            <person name="West C.M."/>
            <person name="Loomis W.F."/>
            <person name="Chisholm R.L."/>
            <person name="Shaulsky G."/>
            <person name="Strassmann J.E."/>
            <person name="Queller D.C."/>
            <person name="Kuspa A."/>
            <person name="Grigoriev I.V."/>
        </authorList>
    </citation>
    <scope>NUCLEOTIDE SEQUENCE [LARGE SCALE GENOMIC DNA]</scope>
    <source>
        <strain evidence="6">QSDP1</strain>
    </source>
</reference>
<evidence type="ECO:0000313" key="5">
    <source>
        <dbReference type="EMBL" id="EGC33459.1"/>
    </source>
</evidence>
<dbReference type="VEuPathDB" id="AmoebaDB:DICPUDRAFT_154506"/>
<dbReference type="UniPathway" id="UPA00333">
    <property type="reaction ID" value="UER00454"/>
</dbReference>
<dbReference type="STRING" id="5786.F0ZRI3"/>
<dbReference type="ESTHER" id="dicpu-f0zri3">
    <property type="family name" value="Kynurenine-formamidase"/>
</dbReference>
<comment type="function">
    <text evidence="3">Catalyzes the hydrolysis of N-formyl-L-kynurenine to L-kynurenine, the second step in the kynurenine pathway of tryptophan degradation. Required for elimination of toxic metabolites.</text>
</comment>
<keyword evidence="1 3" id="KW-0378">Hydrolase</keyword>
<dbReference type="KEGG" id="dpp:DICPUDRAFT_154506"/>
<dbReference type="PANTHER" id="PTHR48081">
    <property type="entry name" value="AB HYDROLASE SUPERFAMILY PROTEIN C4A8.06C"/>
    <property type="match status" value="1"/>
</dbReference>
<dbReference type="GO" id="GO:0004061">
    <property type="term" value="F:arylformamidase activity"/>
    <property type="evidence" value="ECO:0007669"/>
    <property type="project" value="UniProtKB-UniRule"/>
</dbReference>
<proteinExistence type="inferred from homology"/>
<dbReference type="GO" id="GO:0019441">
    <property type="term" value="P:L-tryptophan catabolic process to kynurenine"/>
    <property type="evidence" value="ECO:0007669"/>
    <property type="project" value="UniProtKB-UniRule"/>
</dbReference>
<comment type="similarity">
    <text evidence="3">Belongs to the kynurenine formamidase family.</text>
</comment>
<organism evidence="5 6">
    <name type="scientific">Dictyostelium purpureum</name>
    <name type="common">Slime mold</name>
    <dbReference type="NCBI Taxonomy" id="5786"/>
    <lineage>
        <taxon>Eukaryota</taxon>
        <taxon>Amoebozoa</taxon>
        <taxon>Evosea</taxon>
        <taxon>Eumycetozoa</taxon>
        <taxon>Dictyostelia</taxon>
        <taxon>Dictyosteliales</taxon>
        <taxon>Dictyosteliaceae</taxon>
        <taxon>Dictyostelium</taxon>
    </lineage>
</organism>
<feature type="active site" description="Nucleophile" evidence="3">
    <location>
        <position position="126"/>
    </location>
</feature>
<comment type="domain">
    <text evidence="3">The main chain amide nitrogen atoms of the second glycine and its adjacent residue in the HGGXW motif define the oxyanion hole, and stabilize the oxyanion that forms during the nucleophilic attack by the catalytic serine during substrate cleavage.</text>
</comment>
<accession>F0ZRI3</accession>
<comment type="catalytic activity">
    <reaction evidence="3">
        <text>N-formyl-L-kynurenine + H2O = L-kynurenine + formate + H(+)</text>
        <dbReference type="Rhea" id="RHEA:13009"/>
        <dbReference type="ChEBI" id="CHEBI:15377"/>
        <dbReference type="ChEBI" id="CHEBI:15378"/>
        <dbReference type="ChEBI" id="CHEBI:15740"/>
        <dbReference type="ChEBI" id="CHEBI:57959"/>
        <dbReference type="ChEBI" id="CHEBI:58629"/>
        <dbReference type="EC" id="3.5.1.9"/>
    </reaction>
</comment>
<keyword evidence="2 3" id="KW-0823">Tryptophan catabolism</keyword>
<dbReference type="SUPFAM" id="SSF53474">
    <property type="entry name" value="alpha/beta-Hydrolases"/>
    <property type="match status" value="1"/>
</dbReference>
<dbReference type="Pfam" id="PF20434">
    <property type="entry name" value="BD-FAE"/>
    <property type="match status" value="1"/>
</dbReference>
<dbReference type="eggNOG" id="ENOG502S9TR">
    <property type="taxonomic scope" value="Eukaryota"/>
</dbReference>
<evidence type="ECO:0000256" key="2">
    <source>
        <dbReference type="ARBA" id="ARBA00023079"/>
    </source>
</evidence>
<feature type="short sequence motif" description="HGGXW" evidence="3">
    <location>
        <begin position="41"/>
        <end position="45"/>
    </location>
</feature>
<dbReference type="GeneID" id="10504374"/>
<protein>
    <recommendedName>
        <fullName evidence="3">Kynurenine formamidase</fullName>
        <shortName evidence="3">KFA</shortName>
        <shortName evidence="3">KFase</shortName>
        <ecNumber evidence="3">3.5.1.9</ecNumber>
    </recommendedName>
    <alternativeName>
        <fullName evidence="3">Arylformamidase</fullName>
    </alternativeName>
    <alternativeName>
        <fullName evidence="3">N-formylkynurenine formamidase</fullName>
        <shortName evidence="3">FKF</shortName>
    </alternativeName>
</protein>
<keyword evidence="6" id="KW-1185">Reference proteome</keyword>
<dbReference type="AlphaFoldDB" id="F0ZRI3"/>
<dbReference type="Proteomes" id="UP000001064">
    <property type="component" value="Unassembled WGS sequence"/>
</dbReference>
<dbReference type="OMA" id="HSCGGHM"/>
<dbReference type="EC" id="3.5.1.9" evidence="3"/>
<gene>
    <name evidence="5" type="ORF">DICPUDRAFT_154506</name>
</gene>
<dbReference type="EMBL" id="GL871141">
    <property type="protein sequence ID" value="EGC33459.1"/>
    <property type="molecule type" value="Genomic_DNA"/>
</dbReference>
<dbReference type="InterPro" id="IPR029058">
    <property type="entry name" value="AB_hydrolase_fold"/>
</dbReference>
<dbReference type="Gene3D" id="3.40.50.1820">
    <property type="entry name" value="alpha/beta hydrolase"/>
    <property type="match status" value="1"/>
</dbReference>
<dbReference type="RefSeq" id="XP_003290030.1">
    <property type="nucleotide sequence ID" value="XM_003289982.1"/>
</dbReference>
<dbReference type="OrthoDB" id="6495301at2759"/>
<feature type="domain" description="BD-FAE-like" evidence="4">
    <location>
        <begin position="21"/>
        <end position="241"/>
    </location>
</feature>
<sequence>MSIIEKLNISYNSNNNEQQQLDLYYPNDDNGKDRTLVIYIHGGFWVARDKKEYSNLGKYLAEKVNVACAVINYRLSSDKHKETERILYPEHNYDLIESIVWLIQNNCDDKGKEMYSNSKIVLMGHSCGGHMISTVALNWDLYIDQMIKDNKNRFKQFNETYKQLKTSIKGCIGIQGLYDFVALHEDFPNYLEDIKIVFNDDWFDTTNIKETTLDRSNTSWLIIHSPEDTWVNRRQSVNAVNHLRNVLKFDKVQLEENVKGPHFEVVTNFGNLSVIDADNTREIVKNYLNKI</sequence>
<feature type="active site" evidence="3">
    <location>
        <position position="228"/>
    </location>
</feature>
<evidence type="ECO:0000256" key="1">
    <source>
        <dbReference type="ARBA" id="ARBA00022801"/>
    </source>
</evidence>
<dbReference type="PANTHER" id="PTHR48081:SF33">
    <property type="entry name" value="KYNURENINE FORMAMIDASE"/>
    <property type="match status" value="1"/>
</dbReference>
<dbReference type="InParanoid" id="F0ZRI3"/>
<name>F0ZRI3_DICPU</name>
<dbReference type="InterPro" id="IPR027519">
    <property type="entry name" value="KFase_ver/fungi-typ"/>
</dbReference>
<evidence type="ECO:0000259" key="4">
    <source>
        <dbReference type="Pfam" id="PF20434"/>
    </source>
</evidence>
<dbReference type="InterPro" id="IPR050300">
    <property type="entry name" value="GDXG_lipolytic_enzyme"/>
</dbReference>
<dbReference type="HAMAP" id="MF_03014">
    <property type="entry name" value="KFase"/>
    <property type="match status" value="1"/>
</dbReference>
<comment type="subunit">
    <text evidence="3">Homodimer.</text>
</comment>
<comment type="pathway">
    <text evidence="3">Amino-acid degradation; L-tryptophan degradation via kynurenine pathway; L-kynurenine from L-tryptophan: step 2/2.</text>
</comment>